<evidence type="ECO:0000259" key="10">
    <source>
        <dbReference type="PROSITE" id="PS52015"/>
    </source>
</evidence>
<keyword evidence="8" id="KW-1133">Transmembrane helix</keyword>
<dbReference type="Gene3D" id="3.30.1150.10">
    <property type="match status" value="1"/>
</dbReference>
<evidence type="ECO:0000313" key="11">
    <source>
        <dbReference type="EMBL" id="QLC52392.1"/>
    </source>
</evidence>
<evidence type="ECO:0000256" key="6">
    <source>
        <dbReference type="ARBA" id="ARBA00022692"/>
    </source>
</evidence>
<evidence type="ECO:0000256" key="9">
    <source>
        <dbReference type="ARBA" id="ARBA00023136"/>
    </source>
</evidence>
<dbReference type="NCBIfam" id="TIGR01352">
    <property type="entry name" value="tonB_Cterm"/>
    <property type="match status" value="1"/>
</dbReference>
<dbReference type="InterPro" id="IPR051045">
    <property type="entry name" value="TonB-dependent_transducer"/>
</dbReference>
<dbReference type="EMBL" id="CP058235">
    <property type="protein sequence ID" value="QLC52392.1"/>
    <property type="molecule type" value="Genomic_DNA"/>
</dbReference>
<dbReference type="PANTHER" id="PTHR33446:SF2">
    <property type="entry name" value="PROTEIN TONB"/>
    <property type="match status" value="1"/>
</dbReference>
<evidence type="ECO:0000256" key="4">
    <source>
        <dbReference type="ARBA" id="ARBA00022475"/>
    </source>
</evidence>
<keyword evidence="5" id="KW-0997">Cell inner membrane</keyword>
<keyword evidence="6" id="KW-0812">Transmembrane</keyword>
<evidence type="ECO:0000313" key="12">
    <source>
        <dbReference type="Proteomes" id="UP000509443"/>
    </source>
</evidence>
<keyword evidence="9" id="KW-0472">Membrane</keyword>
<dbReference type="InterPro" id="IPR037682">
    <property type="entry name" value="TonB_C"/>
</dbReference>
<evidence type="ECO:0000256" key="8">
    <source>
        <dbReference type="ARBA" id="ARBA00022989"/>
    </source>
</evidence>
<gene>
    <name evidence="11" type="ORF">HWV54_05950</name>
</gene>
<dbReference type="RefSeq" id="WP_005865733.1">
    <property type="nucleotide sequence ID" value="NZ_CACVBB010000002.1"/>
</dbReference>
<dbReference type="InterPro" id="IPR006260">
    <property type="entry name" value="TonB/TolA_C"/>
</dbReference>
<evidence type="ECO:0000256" key="5">
    <source>
        <dbReference type="ARBA" id="ARBA00022519"/>
    </source>
</evidence>
<keyword evidence="4" id="KW-1003">Cell membrane</keyword>
<name>A0ABX6QGW5_9HYPH</name>
<proteinExistence type="inferred from homology"/>
<reference evidence="11 12" key="1">
    <citation type="submission" date="2020-06" db="EMBL/GenBank/DDBJ databases">
        <title>Complete closed genome sequence of Bartonella alsatica CIP 105477.</title>
        <authorList>
            <person name="Thibau A."/>
            <person name="Schultze T.G."/>
            <person name="Kempf V.A.J."/>
        </authorList>
    </citation>
    <scope>NUCLEOTIDE SEQUENCE [LARGE SCALE GENOMIC DNA]</scope>
    <source>
        <strain evidence="11 12">CIP 105477</strain>
    </source>
</reference>
<organism evidence="11 12">
    <name type="scientific">Bartonella alsatica</name>
    <dbReference type="NCBI Taxonomy" id="52764"/>
    <lineage>
        <taxon>Bacteria</taxon>
        <taxon>Pseudomonadati</taxon>
        <taxon>Pseudomonadota</taxon>
        <taxon>Alphaproteobacteria</taxon>
        <taxon>Hyphomicrobiales</taxon>
        <taxon>Bartonellaceae</taxon>
        <taxon>Bartonella</taxon>
    </lineage>
</organism>
<evidence type="ECO:0000256" key="3">
    <source>
        <dbReference type="ARBA" id="ARBA00022448"/>
    </source>
</evidence>
<dbReference type="Pfam" id="PF13103">
    <property type="entry name" value="TonB_2"/>
    <property type="match status" value="1"/>
</dbReference>
<keyword evidence="3" id="KW-0813">Transport</keyword>
<evidence type="ECO:0000256" key="1">
    <source>
        <dbReference type="ARBA" id="ARBA00004383"/>
    </source>
</evidence>
<dbReference type="SUPFAM" id="SSF74653">
    <property type="entry name" value="TolA/TonB C-terminal domain"/>
    <property type="match status" value="1"/>
</dbReference>
<dbReference type="Proteomes" id="UP000509443">
    <property type="component" value="Chromosome"/>
</dbReference>
<keyword evidence="12" id="KW-1185">Reference proteome</keyword>
<accession>A0ABX6QGW5</accession>
<dbReference type="PANTHER" id="PTHR33446">
    <property type="entry name" value="PROTEIN TONB-RELATED"/>
    <property type="match status" value="1"/>
</dbReference>
<comment type="subcellular location">
    <subcellularLocation>
        <location evidence="1">Cell inner membrane</location>
        <topology evidence="1">Single-pass membrane protein</topology>
        <orientation evidence="1">Periplasmic side</orientation>
    </subcellularLocation>
</comment>
<sequence length="260" mass="28945">MIFANMRRLLALWVGGFICAFSLHIALGAQFYFYSIGVSSGTLSSPIMLTFSQEILYPDVDINSPDIDTELSNTSTELEVFQPDFSGQEAEMLEAVDEVKPEELQHTVKKDEFEIIKSLEEPLPQKAEHKAFAKEMIPISKTMVKQSTIKMARPSTISQGGDAAAREDMLLIEWLAKIQAQLERQKKYVVKQRVSRTKGTVTLEFKVSKQGSISSSRVMVSSGDPKLDRLAMAALQRAGSFPPPPLSKVNKIIRVSLIFS</sequence>
<evidence type="ECO:0000256" key="2">
    <source>
        <dbReference type="ARBA" id="ARBA00006555"/>
    </source>
</evidence>
<keyword evidence="7" id="KW-0653">Protein transport</keyword>
<comment type="similarity">
    <text evidence="2">Belongs to the TonB family.</text>
</comment>
<evidence type="ECO:0000256" key="7">
    <source>
        <dbReference type="ARBA" id="ARBA00022927"/>
    </source>
</evidence>
<protein>
    <submittedName>
        <fullName evidence="11">Energy transducer TonB</fullName>
    </submittedName>
</protein>
<dbReference type="PROSITE" id="PS52015">
    <property type="entry name" value="TONB_CTD"/>
    <property type="match status" value="1"/>
</dbReference>
<feature type="domain" description="TonB C-terminal" evidence="10">
    <location>
        <begin position="173"/>
        <end position="260"/>
    </location>
</feature>